<dbReference type="GO" id="GO:0005886">
    <property type="term" value="C:plasma membrane"/>
    <property type="evidence" value="ECO:0007669"/>
    <property type="project" value="TreeGrafter"/>
</dbReference>
<keyword evidence="5 9" id="KW-0418">Kinase</keyword>
<dbReference type="GO" id="GO:0000160">
    <property type="term" value="P:phosphorelay signal transduction system"/>
    <property type="evidence" value="ECO:0007669"/>
    <property type="project" value="TreeGrafter"/>
</dbReference>
<name>W5TLB1_9NOCA</name>
<evidence type="ECO:0000256" key="5">
    <source>
        <dbReference type="ARBA" id="ARBA00022777"/>
    </source>
</evidence>
<dbReference type="Gene3D" id="3.30.565.10">
    <property type="entry name" value="Histidine kinase-like ATPase, C-terminal domain"/>
    <property type="match status" value="1"/>
</dbReference>
<dbReference type="PATRIC" id="fig|1415166.3.peg.5437"/>
<dbReference type="PANTHER" id="PTHR45436">
    <property type="entry name" value="SENSOR HISTIDINE KINASE YKOH"/>
    <property type="match status" value="1"/>
</dbReference>
<evidence type="ECO:0000256" key="2">
    <source>
        <dbReference type="ARBA" id="ARBA00012438"/>
    </source>
</evidence>
<dbReference type="SUPFAM" id="SSF55874">
    <property type="entry name" value="ATPase domain of HSP90 chaperone/DNA topoisomerase II/histidine kinase"/>
    <property type="match status" value="1"/>
</dbReference>
<keyword evidence="3" id="KW-0597">Phosphoprotein</keyword>
<feature type="transmembrane region" description="Helical" evidence="7">
    <location>
        <begin position="250"/>
        <end position="271"/>
    </location>
</feature>
<evidence type="ECO:0000256" key="7">
    <source>
        <dbReference type="SAM" id="Phobius"/>
    </source>
</evidence>
<dbReference type="InterPro" id="IPR003594">
    <property type="entry name" value="HATPase_dom"/>
</dbReference>
<dbReference type="HOGENOM" id="CLU_002554_2_1_11"/>
<sequence length="636" mass="69562">MTAVQNERSSSLAVLSGDSSSIPKLQAQRSSTDAALAEIDRVIPEAQRLAPGAPDASVPDFVALVASTPKVRESVDRGETNTRSVDDFYKRLDGVLPTGLQILAKSTPDSLTATKEITAANLFDMAELHSRASALGSAGIVGGRLLTSDERRTVTQLVGGYRNQLDSLTPQLSADGRARLDRLTHSAEWKTATESEDLLADRGTIEVPYAEWRSAEQFVDSELIGLFRDHLYDANAQASVSANQLLNRSIAAGFGIALIAISAFLLALTLANRLVRRLHSLHTRSMELADETLPAIVRRIHDGEQVDVAAETAVLDTGRDEIGQVARAFGAAQRTAMVAAVEEARTREGFNRVFLDIAHRSQVLVRRQLDVLDIAEANQQDPEQLELLFQLDHLATRARRNAENLLLLGGEQPGRRWKDPIALEQVVRSAFSETNDLTRMSAIRLPEVRVLGLLVADLIHLLAELIDNSMQFSPPHSVVSVHGNPVGRGIAIEIEDQGLGIRFDERERLNRLLHDPPEFQEMALAGQRNLGLFVVGRLAKKHAITVNLQESAYGGVKAIVLVPSHLLAGTQPRAPLPHRHRQTHLAPQLQSDNAKSRTAEPRSAEHRRPAEEVRRAMSSFQSGTAQARSPFPPTNK</sequence>
<dbReference type="InterPro" id="IPR050428">
    <property type="entry name" value="TCS_sensor_his_kinase"/>
</dbReference>
<dbReference type="InterPro" id="IPR036890">
    <property type="entry name" value="HATPase_C_sf"/>
</dbReference>
<protein>
    <recommendedName>
        <fullName evidence="2">histidine kinase</fullName>
        <ecNumber evidence="2">2.7.13.3</ecNumber>
    </recommendedName>
</protein>
<dbReference type="Gene3D" id="6.10.340.10">
    <property type="match status" value="1"/>
</dbReference>
<feature type="compositionally biased region" description="Polar residues" evidence="6">
    <location>
        <begin position="618"/>
        <end position="627"/>
    </location>
</feature>
<dbReference type="AlphaFoldDB" id="W5TLB1"/>
<gene>
    <name evidence="9" type="ORF">NONO_c52770</name>
</gene>
<organism evidence="9 10">
    <name type="scientific">Nocardia nova SH22a</name>
    <dbReference type="NCBI Taxonomy" id="1415166"/>
    <lineage>
        <taxon>Bacteria</taxon>
        <taxon>Bacillati</taxon>
        <taxon>Actinomycetota</taxon>
        <taxon>Actinomycetes</taxon>
        <taxon>Mycobacteriales</taxon>
        <taxon>Nocardiaceae</taxon>
        <taxon>Nocardia</taxon>
    </lineage>
</organism>
<comment type="catalytic activity">
    <reaction evidence="1">
        <text>ATP + protein L-histidine = ADP + protein N-phospho-L-histidine.</text>
        <dbReference type="EC" id="2.7.13.3"/>
    </reaction>
</comment>
<dbReference type="KEGG" id="nno:NONO_c52770"/>
<dbReference type="EMBL" id="CP006850">
    <property type="protein sequence ID" value="AHH20057.1"/>
    <property type="molecule type" value="Genomic_DNA"/>
</dbReference>
<feature type="compositionally biased region" description="Basic and acidic residues" evidence="6">
    <location>
        <begin position="594"/>
        <end position="615"/>
    </location>
</feature>
<feature type="domain" description="Histidine kinase/HSP90-like ATPase" evidence="8">
    <location>
        <begin position="453"/>
        <end position="566"/>
    </location>
</feature>
<dbReference type="PANTHER" id="PTHR45436:SF5">
    <property type="entry name" value="SENSOR HISTIDINE KINASE TRCS"/>
    <property type="match status" value="1"/>
</dbReference>
<evidence type="ECO:0000313" key="10">
    <source>
        <dbReference type="Proteomes" id="UP000019150"/>
    </source>
</evidence>
<reference evidence="9 10" key="1">
    <citation type="journal article" date="2014" name="Appl. Environ. Microbiol.">
        <title>Insights into the Microbial Degradation of Rubber and Gutta-Percha by Analysis of the Complete Genome of Nocardia nova SH22a.</title>
        <authorList>
            <person name="Luo Q."/>
            <person name="Hiessl S."/>
            <person name="Poehlein A."/>
            <person name="Daniel R."/>
            <person name="Steinbuchel A."/>
        </authorList>
    </citation>
    <scope>NUCLEOTIDE SEQUENCE [LARGE SCALE GENOMIC DNA]</scope>
    <source>
        <strain evidence="9">SH22a</strain>
    </source>
</reference>
<proteinExistence type="predicted"/>
<dbReference type="GO" id="GO:0004673">
    <property type="term" value="F:protein histidine kinase activity"/>
    <property type="evidence" value="ECO:0007669"/>
    <property type="project" value="UniProtKB-EC"/>
</dbReference>
<dbReference type="eggNOG" id="COG0642">
    <property type="taxonomic scope" value="Bacteria"/>
</dbReference>
<keyword evidence="7" id="KW-0812">Transmembrane</keyword>
<evidence type="ECO:0000256" key="4">
    <source>
        <dbReference type="ARBA" id="ARBA00022679"/>
    </source>
</evidence>
<dbReference type="SMART" id="SM00387">
    <property type="entry name" value="HATPase_c"/>
    <property type="match status" value="1"/>
</dbReference>
<dbReference type="EC" id="2.7.13.3" evidence="2"/>
<keyword evidence="7" id="KW-1133">Transmembrane helix</keyword>
<accession>W5TLB1</accession>
<dbReference type="Pfam" id="PF02518">
    <property type="entry name" value="HATPase_c"/>
    <property type="match status" value="1"/>
</dbReference>
<keyword evidence="10" id="KW-1185">Reference proteome</keyword>
<keyword evidence="4" id="KW-0808">Transferase</keyword>
<evidence type="ECO:0000256" key="3">
    <source>
        <dbReference type="ARBA" id="ARBA00022553"/>
    </source>
</evidence>
<dbReference type="Proteomes" id="UP000019150">
    <property type="component" value="Chromosome"/>
</dbReference>
<evidence type="ECO:0000256" key="6">
    <source>
        <dbReference type="SAM" id="MobiDB-lite"/>
    </source>
</evidence>
<dbReference type="STRING" id="1415166.NONO_c52770"/>
<keyword evidence="7" id="KW-0472">Membrane</keyword>
<dbReference type="Pfam" id="PF08376">
    <property type="entry name" value="NIT"/>
    <property type="match status" value="1"/>
</dbReference>
<evidence type="ECO:0000256" key="1">
    <source>
        <dbReference type="ARBA" id="ARBA00000085"/>
    </source>
</evidence>
<evidence type="ECO:0000313" key="9">
    <source>
        <dbReference type="EMBL" id="AHH20057.1"/>
    </source>
</evidence>
<feature type="region of interest" description="Disordered" evidence="6">
    <location>
        <begin position="571"/>
        <end position="636"/>
    </location>
</feature>
<evidence type="ECO:0000259" key="8">
    <source>
        <dbReference type="SMART" id="SM00387"/>
    </source>
</evidence>
<dbReference type="InterPro" id="IPR013587">
    <property type="entry name" value="Nitrate/nitrite_sensing"/>
</dbReference>